<feature type="compositionally biased region" description="Basic and acidic residues" evidence="1">
    <location>
        <begin position="47"/>
        <end position="57"/>
    </location>
</feature>
<sequence length="179" mass="19177">MHHPHLLPASDAPACLTVSSIRRAGVLKAEDPAKGGSALTRLPKPYDTMHGKQEHRAQKVRTSFTASPVCLVPSGILKSRQAQSLPEALSSILREFPPDPPSRKMPPLPVGEQTGGWDTTNVGEQYSGRDKGAAPPVPENRFAFFGADPLSRGRKSPAMLGHSPLSSQCEAPKKKLFVA</sequence>
<feature type="region of interest" description="Disordered" evidence="1">
    <location>
        <begin position="32"/>
        <end position="61"/>
    </location>
</feature>
<name>I4ELC1_9BACT</name>
<feature type="compositionally biased region" description="Pro residues" evidence="1">
    <location>
        <begin position="98"/>
        <end position="109"/>
    </location>
</feature>
<reference evidence="2 3" key="1">
    <citation type="journal article" date="2012" name="ISME J.">
        <title>Nitrification expanded: discovery, physiology and genomics of a nitrite-oxidizing bacterium from the phylum Chloroflexi.</title>
        <authorList>
            <person name="Sorokin D.Y."/>
            <person name="Lucker S."/>
            <person name="Vejmelkova D."/>
            <person name="Kostrikina N.A."/>
            <person name="Kleerebezem R."/>
            <person name="Rijpstra W.I."/>
            <person name="Damste J.S."/>
            <person name="Le Paslier D."/>
            <person name="Muyzer G."/>
            <person name="Wagner M."/>
            <person name="van Loosdrecht M.C."/>
            <person name="Daims H."/>
        </authorList>
    </citation>
    <scope>NUCLEOTIDE SEQUENCE [LARGE SCALE GENOMIC DNA]</scope>
    <source>
        <strain evidence="3">none</strain>
    </source>
</reference>
<evidence type="ECO:0000313" key="3">
    <source>
        <dbReference type="Proteomes" id="UP000004221"/>
    </source>
</evidence>
<dbReference type="AlphaFoldDB" id="I4ELC1"/>
<accession>I4ELC1</accession>
<gene>
    <name evidence="2" type="ORF">NITHO_500018</name>
</gene>
<dbReference type="Proteomes" id="UP000004221">
    <property type="component" value="Unassembled WGS sequence"/>
</dbReference>
<evidence type="ECO:0000256" key="1">
    <source>
        <dbReference type="SAM" id="MobiDB-lite"/>
    </source>
</evidence>
<proteinExistence type="predicted"/>
<dbReference type="EMBL" id="CAGS01000446">
    <property type="protein sequence ID" value="CCF85483.1"/>
    <property type="molecule type" value="Genomic_DNA"/>
</dbReference>
<feature type="region of interest" description="Disordered" evidence="1">
    <location>
        <begin position="95"/>
        <end position="179"/>
    </location>
</feature>
<protein>
    <submittedName>
        <fullName evidence="2">Uncharacterized protein</fullName>
    </submittedName>
</protein>
<organism evidence="2 3">
    <name type="scientific">Nitrolancea hollandica Lb</name>
    <dbReference type="NCBI Taxonomy" id="1129897"/>
    <lineage>
        <taxon>Bacteria</taxon>
        <taxon>Pseudomonadati</taxon>
        <taxon>Thermomicrobiota</taxon>
        <taxon>Thermomicrobia</taxon>
        <taxon>Sphaerobacterales</taxon>
        <taxon>Sphaerobacterineae</taxon>
        <taxon>Sphaerobacteraceae</taxon>
        <taxon>Nitrolancea</taxon>
    </lineage>
</organism>
<evidence type="ECO:0000313" key="2">
    <source>
        <dbReference type="EMBL" id="CCF85483.1"/>
    </source>
</evidence>
<comment type="caution">
    <text evidence="2">The sequence shown here is derived from an EMBL/GenBank/DDBJ whole genome shotgun (WGS) entry which is preliminary data.</text>
</comment>
<keyword evidence="3" id="KW-1185">Reference proteome</keyword>